<comment type="similarity">
    <text evidence="2 12">Belongs to the RNA methyltransferase RsmE family.</text>
</comment>
<evidence type="ECO:0000256" key="8">
    <source>
        <dbReference type="ARBA" id="ARBA00022679"/>
    </source>
</evidence>
<protein>
    <recommendedName>
        <fullName evidence="4 12">Ribosomal RNA small subunit methyltransferase E</fullName>
        <ecNumber evidence="3 12">2.1.1.193</ecNumber>
    </recommendedName>
</protein>
<dbReference type="GO" id="GO:0005737">
    <property type="term" value="C:cytoplasm"/>
    <property type="evidence" value="ECO:0007669"/>
    <property type="project" value="UniProtKB-SubCell"/>
</dbReference>
<evidence type="ECO:0000256" key="3">
    <source>
        <dbReference type="ARBA" id="ARBA00012328"/>
    </source>
</evidence>
<dbReference type="OrthoDB" id="9815641at2"/>
<comment type="caution">
    <text evidence="14">The sequence shown here is derived from an EMBL/GenBank/DDBJ whole genome shotgun (WGS) entry which is preliminary data.</text>
</comment>
<dbReference type="CDD" id="cd18084">
    <property type="entry name" value="RsmE-like"/>
    <property type="match status" value="1"/>
</dbReference>
<dbReference type="InterPro" id="IPR029026">
    <property type="entry name" value="tRNA_m1G_MTases_N"/>
</dbReference>
<dbReference type="InterPro" id="IPR046886">
    <property type="entry name" value="RsmE_MTase_dom"/>
</dbReference>
<comment type="subcellular location">
    <subcellularLocation>
        <location evidence="1 12">Cytoplasm</location>
    </subcellularLocation>
</comment>
<keyword evidence="9 12" id="KW-0949">S-adenosyl-L-methionine</keyword>
<dbReference type="NCBIfam" id="NF008700">
    <property type="entry name" value="PRK11713.5-4"/>
    <property type="match status" value="1"/>
</dbReference>
<feature type="domain" description="Ribosomal RNA small subunit methyltransferase E methyltransferase" evidence="13">
    <location>
        <begin position="73"/>
        <end position="233"/>
    </location>
</feature>
<dbReference type="EC" id="2.1.1.193" evidence="3 12"/>
<dbReference type="Gene3D" id="3.40.1280.10">
    <property type="match status" value="1"/>
</dbReference>
<evidence type="ECO:0000256" key="5">
    <source>
        <dbReference type="ARBA" id="ARBA00022490"/>
    </source>
</evidence>
<dbReference type="SUPFAM" id="SSF75217">
    <property type="entry name" value="alpha/beta knot"/>
    <property type="match status" value="1"/>
</dbReference>
<keyword evidence="8 12" id="KW-0808">Transferase</keyword>
<dbReference type="InterPro" id="IPR006700">
    <property type="entry name" value="RsmE"/>
</dbReference>
<proteinExistence type="inferred from homology"/>
<evidence type="ECO:0000256" key="4">
    <source>
        <dbReference type="ARBA" id="ARBA00013673"/>
    </source>
</evidence>
<dbReference type="Pfam" id="PF04452">
    <property type="entry name" value="Methyltrans_RNA"/>
    <property type="match status" value="1"/>
</dbReference>
<name>A0A1S1V6Q4_9FIRM</name>
<keyword evidence="7 12" id="KW-0489">Methyltransferase</keyword>
<accession>A0A1S1V6Q4</accession>
<evidence type="ECO:0000256" key="1">
    <source>
        <dbReference type="ARBA" id="ARBA00004496"/>
    </source>
</evidence>
<evidence type="ECO:0000259" key="13">
    <source>
        <dbReference type="Pfam" id="PF04452"/>
    </source>
</evidence>
<dbReference type="RefSeq" id="WP_071063830.1">
    <property type="nucleotide sequence ID" value="NZ_MKIE01000007.1"/>
</dbReference>
<dbReference type="AlphaFoldDB" id="A0A1S1V6Q4"/>
<dbReference type="PANTHER" id="PTHR30027">
    <property type="entry name" value="RIBOSOMAL RNA SMALL SUBUNIT METHYLTRANSFERASE E"/>
    <property type="match status" value="1"/>
</dbReference>
<dbReference type="InterPro" id="IPR029028">
    <property type="entry name" value="Alpha/beta_knot_MTases"/>
</dbReference>
<evidence type="ECO:0000313" key="15">
    <source>
        <dbReference type="Proteomes" id="UP000180254"/>
    </source>
</evidence>
<comment type="function">
    <text evidence="10 12">Specifically methylates the N3 position of the uracil ring of uridine 1498 (m3U1498) in 16S rRNA. Acts on the fully assembled 30S ribosomal subunit.</text>
</comment>
<dbReference type="Proteomes" id="UP000180254">
    <property type="component" value="Unassembled WGS sequence"/>
</dbReference>
<keyword evidence="5 12" id="KW-0963">Cytoplasm</keyword>
<keyword evidence="6 12" id="KW-0698">rRNA processing</keyword>
<gene>
    <name evidence="14" type="ORF">EUAN_18200</name>
</gene>
<evidence type="ECO:0000256" key="11">
    <source>
        <dbReference type="ARBA" id="ARBA00047944"/>
    </source>
</evidence>
<keyword evidence="15" id="KW-1185">Reference proteome</keyword>
<comment type="catalytic activity">
    <reaction evidence="11 12">
        <text>uridine(1498) in 16S rRNA + S-adenosyl-L-methionine = N(3)-methyluridine(1498) in 16S rRNA + S-adenosyl-L-homocysteine + H(+)</text>
        <dbReference type="Rhea" id="RHEA:42920"/>
        <dbReference type="Rhea" id="RHEA-COMP:10283"/>
        <dbReference type="Rhea" id="RHEA-COMP:10284"/>
        <dbReference type="ChEBI" id="CHEBI:15378"/>
        <dbReference type="ChEBI" id="CHEBI:57856"/>
        <dbReference type="ChEBI" id="CHEBI:59789"/>
        <dbReference type="ChEBI" id="CHEBI:65315"/>
        <dbReference type="ChEBI" id="CHEBI:74502"/>
        <dbReference type="EC" id="2.1.1.193"/>
    </reaction>
</comment>
<evidence type="ECO:0000256" key="10">
    <source>
        <dbReference type="ARBA" id="ARBA00025699"/>
    </source>
</evidence>
<sequence>MNIVLLLDEDFVDRDRVVISGRRLEHITEVHGAVEGDSLRVGKLNGKLGEGRILSMDDEKLEMKLELYEDPPPPSDIQLVMAMPRPKVFRRMLQDMTTMGIKKINVIKTWKVEKSFWESPVLDEEKLRESMILGLEQAKDTILPEIRVYKRFKPFVEDELPDIIRGTECLLGHPGGESSCEKSEGCKVTLAIGPEGGFTPYEVEMFKSQGFKVFSLGERILRVETVLPYILGKLS</sequence>
<dbReference type="PANTHER" id="PTHR30027:SF3">
    <property type="entry name" value="16S RRNA (URACIL(1498)-N(3))-METHYLTRANSFERASE"/>
    <property type="match status" value="1"/>
</dbReference>
<dbReference type="EMBL" id="MKIE01000007">
    <property type="protein sequence ID" value="OHW61817.1"/>
    <property type="molecule type" value="Genomic_DNA"/>
</dbReference>
<dbReference type="PIRSF" id="PIRSF015601">
    <property type="entry name" value="MTase_slr0722"/>
    <property type="match status" value="1"/>
</dbReference>
<evidence type="ECO:0000256" key="2">
    <source>
        <dbReference type="ARBA" id="ARBA00005528"/>
    </source>
</evidence>
<reference evidence="14 15" key="1">
    <citation type="submission" date="2016-09" db="EMBL/GenBank/DDBJ databases">
        <title>Genome sequence of Eubacterium angustum.</title>
        <authorList>
            <person name="Poehlein A."/>
            <person name="Daniel R."/>
        </authorList>
    </citation>
    <scope>NUCLEOTIDE SEQUENCE [LARGE SCALE GENOMIC DNA]</scope>
    <source>
        <strain evidence="14 15">DSM 1989</strain>
    </source>
</reference>
<dbReference type="NCBIfam" id="TIGR00046">
    <property type="entry name" value="RsmE family RNA methyltransferase"/>
    <property type="match status" value="1"/>
</dbReference>
<evidence type="ECO:0000313" key="14">
    <source>
        <dbReference type="EMBL" id="OHW61817.1"/>
    </source>
</evidence>
<dbReference type="STRING" id="39480.EUAN_18200"/>
<dbReference type="GO" id="GO:0070042">
    <property type="term" value="F:rRNA (uridine-N3-)-methyltransferase activity"/>
    <property type="evidence" value="ECO:0007669"/>
    <property type="project" value="TreeGrafter"/>
</dbReference>
<dbReference type="GO" id="GO:0070475">
    <property type="term" value="P:rRNA base methylation"/>
    <property type="evidence" value="ECO:0007669"/>
    <property type="project" value="TreeGrafter"/>
</dbReference>
<evidence type="ECO:0000256" key="12">
    <source>
        <dbReference type="PIRNR" id="PIRNR015601"/>
    </source>
</evidence>
<evidence type="ECO:0000256" key="9">
    <source>
        <dbReference type="ARBA" id="ARBA00022691"/>
    </source>
</evidence>
<organism evidence="14 15">
    <name type="scientific">Andreesenia angusta</name>
    <dbReference type="NCBI Taxonomy" id="39480"/>
    <lineage>
        <taxon>Bacteria</taxon>
        <taxon>Bacillati</taxon>
        <taxon>Bacillota</taxon>
        <taxon>Tissierellia</taxon>
        <taxon>Tissierellales</taxon>
        <taxon>Gottschalkiaceae</taxon>
        <taxon>Andreesenia</taxon>
    </lineage>
</organism>
<evidence type="ECO:0000256" key="6">
    <source>
        <dbReference type="ARBA" id="ARBA00022552"/>
    </source>
</evidence>
<evidence type="ECO:0000256" key="7">
    <source>
        <dbReference type="ARBA" id="ARBA00022603"/>
    </source>
</evidence>